<sequence>MEWWSVFSKVRKAIFIFIALISLIWSGVLIFYLVREWIHFSILQRSIVIAMVSVNIVTMVVQYLMIVLPFRVRRDFFRTLFLTTIHSATAVLYTLFGPNFSCKIFPSKVVCEDVDLAFLICSWVITGLLVGYTVYLCIMTRIPRPLPQITPNFLIDPDVTRRSSVSSVNSATRLIQREKEASPRSVPTIVPQISVPQNRTVPKKLFVTNGMASPVSPPTATPAAGAPLLRVGGSYGAMGAPRSFNASPAPTFSTQSTMMTERSPMVPAATWNNGFSQRRGVQPDTLQVQLPNPFMDPISRPGTTDTAYTSYTATSAPFGMRGAPFVGQDMVFLSPFQLPYESEKTPAQPSSPGAESIYSLYSTDSPKDEKDIDLERGTTAAPPFLPQISHNMRLTLSSPPRMHTATPHSVRSMAPSVEWPSEQARAQTPVAMSRVPPPAPVHARAASDPVYRPYTASEQLPTIYAAPDYTVPLPNPFPMVGATSVRRYSSIGHTRAQMSYPGPSSAASVKNVHLQAAMGRAPPRTQTYPVVGAGVGLAGKKVVSRAEWQRLVVAAASASTSGRP</sequence>
<feature type="region of interest" description="Disordered" evidence="1">
    <location>
        <begin position="341"/>
        <end position="370"/>
    </location>
</feature>
<organism evidence="3 4">
    <name type="scientific">Cristinia sonorae</name>
    <dbReference type="NCBI Taxonomy" id="1940300"/>
    <lineage>
        <taxon>Eukaryota</taxon>
        <taxon>Fungi</taxon>
        <taxon>Dikarya</taxon>
        <taxon>Basidiomycota</taxon>
        <taxon>Agaricomycotina</taxon>
        <taxon>Agaricomycetes</taxon>
        <taxon>Agaricomycetidae</taxon>
        <taxon>Agaricales</taxon>
        <taxon>Pleurotineae</taxon>
        <taxon>Stephanosporaceae</taxon>
        <taxon>Cristinia</taxon>
    </lineage>
</organism>
<keyword evidence="2" id="KW-0812">Transmembrane</keyword>
<evidence type="ECO:0000256" key="2">
    <source>
        <dbReference type="SAM" id="Phobius"/>
    </source>
</evidence>
<keyword evidence="2" id="KW-0472">Membrane</keyword>
<reference evidence="3" key="1">
    <citation type="journal article" date="2021" name="New Phytol.">
        <title>Evolutionary innovations through gain and loss of genes in the ectomycorrhizal Boletales.</title>
        <authorList>
            <person name="Wu G."/>
            <person name="Miyauchi S."/>
            <person name="Morin E."/>
            <person name="Kuo A."/>
            <person name="Drula E."/>
            <person name="Varga T."/>
            <person name="Kohler A."/>
            <person name="Feng B."/>
            <person name="Cao Y."/>
            <person name="Lipzen A."/>
            <person name="Daum C."/>
            <person name="Hundley H."/>
            <person name="Pangilinan J."/>
            <person name="Johnson J."/>
            <person name="Barry K."/>
            <person name="LaButti K."/>
            <person name="Ng V."/>
            <person name="Ahrendt S."/>
            <person name="Min B."/>
            <person name="Choi I.G."/>
            <person name="Park H."/>
            <person name="Plett J.M."/>
            <person name="Magnuson J."/>
            <person name="Spatafora J.W."/>
            <person name="Nagy L.G."/>
            <person name="Henrissat B."/>
            <person name="Grigoriev I.V."/>
            <person name="Yang Z.L."/>
            <person name="Xu J."/>
            <person name="Martin F.M."/>
        </authorList>
    </citation>
    <scope>NUCLEOTIDE SEQUENCE</scope>
    <source>
        <strain evidence="3">KKN 215</strain>
    </source>
</reference>
<feature type="compositionally biased region" description="Polar residues" evidence="1">
    <location>
        <begin position="345"/>
        <end position="364"/>
    </location>
</feature>
<feature type="transmembrane region" description="Helical" evidence="2">
    <location>
        <begin position="76"/>
        <end position="96"/>
    </location>
</feature>
<keyword evidence="4" id="KW-1185">Reference proteome</keyword>
<evidence type="ECO:0000256" key="1">
    <source>
        <dbReference type="SAM" id="MobiDB-lite"/>
    </source>
</evidence>
<feature type="transmembrane region" description="Helical" evidence="2">
    <location>
        <begin position="116"/>
        <end position="138"/>
    </location>
</feature>
<protein>
    <submittedName>
        <fullName evidence="3">Uncharacterized protein</fullName>
    </submittedName>
</protein>
<feature type="transmembrane region" description="Helical" evidence="2">
    <location>
        <begin position="46"/>
        <end position="64"/>
    </location>
</feature>
<evidence type="ECO:0000313" key="3">
    <source>
        <dbReference type="EMBL" id="KAH8106731.1"/>
    </source>
</evidence>
<gene>
    <name evidence="3" type="ORF">BXZ70DRAFT_244723</name>
</gene>
<dbReference type="EMBL" id="JAEVFJ010000002">
    <property type="protein sequence ID" value="KAH8106731.1"/>
    <property type="molecule type" value="Genomic_DNA"/>
</dbReference>
<keyword evidence="2" id="KW-1133">Transmembrane helix</keyword>
<dbReference type="OrthoDB" id="2666783at2759"/>
<feature type="transmembrane region" description="Helical" evidence="2">
    <location>
        <begin position="12"/>
        <end position="34"/>
    </location>
</feature>
<accession>A0A8K0UWU9</accession>
<dbReference type="AlphaFoldDB" id="A0A8K0UWU9"/>
<proteinExistence type="predicted"/>
<evidence type="ECO:0000313" key="4">
    <source>
        <dbReference type="Proteomes" id="UP000813824"/>
    </source>
</evidence>
<comment type="caution">
    <text evidence="3">The sequence shown here is derived from an EMBL/GenBank/DDBJ whole genome shotgun (WGS) entry which is preliminary data.</text>
</comment>
<name>A0A8K0UWU9_9AGAR</name>
<dbReference type="Proteomes" id="UP000813824">
    <property type="component" value="Unassembled WGS sequence"/>
</dbReference>